<dbReference type="EMBL" id="JACIDG010000014">
    <property type="protein sequence ID" value="MBB3917655.1"/>
    <property type="molecule type" value="Genomic_DNA"/>
</dbReference>
<dbReference type="Proteomes" id="UP000545490">
    <property type="component" value="Unassembled WGS sequence"/>
</dbReference>
<evidence type="ECO:0000313" key="3">
    <source>
        <dbReference type="Proteomes" id="UP000545490"/>
    </source>
</evidence>
<dbReference type="InterPro" id="IPR054276">
    <property type="entry name" value="DUF7007"/>
</dbReference>
<evidence type="ECO:0000259" key="1">
    <source>
        <dbReference type="Pfam" id="PF22653"/>
    </source>
</evidence>
<reference evidence="2 3" key="1">
    <citation type="submission" date="2020-08" db="EMBL/GenBank/DDBJ databases">
        <title>Genomic Encyclopedia of Type Strains, Phase IV (KMG-IV): sequencing the most valuable type-strain genomes for metagenomic binning, comparative biology and taxonomic classification.</title>
        <authorList>
            <person name="Goeker M."/>
        </authorList>
    </citation>
    <scope>NUCLEOTIDE SEQUENCE [LARGE SCALE GENOMIC DNA]</scope>
    <source>
        <strain evidence="2 3">DSM 19331</strain>
    </source>
</reference>
<protein>
    <recommendedName>
        <fullName evidence="1">DUF7007 domain-containing protein</fullName>
    </recommendedName>
</protein>
<comment type="caution">
    <text evidence="2">The sequence shown here is derived from an EMBL/GenBank/DDBJ whole genome shotgun (WGS) entry which is preliminary data.</text>
</comment>
<accession>A0A7W6BFX5</accession>
<sequence length="297" mass="32996">MSMPDLQCDRVPITGDATVEFGASADGFPVARIADTLLAMVPARDGASFLASAWRLTRPLPELTRDDFHGHEGRLEDEAAFRARVFETAQHKRELSALGRIQTRMAASTPWGPSQLATIYAEGIVSHTTAGHGGFHLSAERNLCVSPSLQKSSPWYEEDAEWAIVAHTFPDLFTAYERKCADETIRNSWPSAWEAIHGCELKPGQSWTKDRDTFESEHAGDWIVISAVFSSHHADMTEVIATRGGIRDHRADERRFLVPSGEYATRGPYGFVIDQQRHAVYDGPSDFIGWPKRRTGA</sequence>
<dbReference type="AlphaFoldDB" id="A0A7W6BFX5"/>
<name>A0A7W6BFX5_9HYPH</name>
<dbReference type="RefSeq" id="WP_246719414.1">
    <property type="nucleotide sequence ID" value="NZ_JACIDG010000014.1"/>
</dbReference>
<evidence type="ECO:0000313" key="2">
    <source>
        <dbReference type="EMBL" id="MBB3917655.1"/>
    </source>
</evidence>
<gene>
    <name evidence="2" type="ORF">GGQ65_004974</name>
</gene>
<dbReference type="Pfam" id="PF22653">
    <property type="entry name" value="DUF7007"/>
    <property type="match status" value="1"/>
</dbReference>
<proteinExistence type="predicted"/>
<feature type="domain" description="DUF7007" evidence="1">
    <location>
        <begin position="105"/>
        <end position="219"/>
    </location>
</feature>
<organism evidence="2 3">
    <name type="scientific">Rhizobium fabae</name>
    <dbReference type="NCBI Taxonomy" id="573179"/>
    <lineage>
        <taxon>Bacteria</taxon>
        <taxon>Pseudomonadati</taxon>
        <taxon>Pseudomonadota</taxon>
        <taxon>Alphaproteobacteria</taxon>
        <taxon>Hyphomicrobiales</taxon>
        <taxon>Rhizobiaceae</taxon>
        <taxon>Rhizobium/Agrobacterium group</taxon>
        <taxon>Rhizobium</taxon>
    </lineage>
</organism>